<accession>A0A3Q2I706</accession>
<evidence type="ECO:0000256" key="4">
    <source>
        <dbReference type="SAM" id="Coils"/>
    </source>
</evidence>
<evidence type="ECO:0000313" key="9">
    <source>
        <dbReference type="VGNC" id="VGNC:17806"/>
    </source>
</evidence>
<keyword evidence="8" id="KW-1185">Reference proteome</keyword>
<name>A0A3Q2I706_HORSE</name>
<dbReference type="FunFam" id="1.10.555.10:FF:000020">
    <property type="entry name" value="protein FAM13B isoform X1"/>
    <property type="match status" value="1"/>
</dbReference>
<evidence type="ECO:0000256" key="3">
    <source>
        <dbReference type="ARBA" id="ARBA00074176"/>
    </source>
</evidence>
<feature type="region of interest" description="Disordered" evidence="5">
    <location>
        <begin position="622"/>
        <end position="671"/>
    </location>
</feature>
<dbReference type="SMART" id="SM00324">
    <property type="entry name" value="RhoGAP"/>
    <property type="match status" value="1"/>
</dbReference>
<evidence type="ECO:0000313" key="8">
    <source>
        <dbReference type="Proteomes" id="UP000002281"/>
    </source>
</evidence>
<comment type="similarity">
    <text evidence="1">Belongs to the FAM13 family.</text>
</comment>
<dbReference type="Ensembl" id="ENSECAT00000055411.2">
    <property type="protein sequence ID" value="ENSECAP00000043710.1"/>
    <property type="gene ID" value="ENSECAG00000017901.4"/>
</dbReference>
<dbReference type="RefSeq" id="XP_070090335.1">
    <property type="nucleotide sequence ID" value="XM_070234234.1"/>
</dbReference>
<dbReference type="CTD" id="51306"/>
<dbReference type="Gene3D" id="1.10.555.10">
    <property type="entry name" value="Rho GTPase activation protein"/>
    <property type="match status" value="1"/>
</dbReference>
<feature type="region of interest" description="Disordered" evidence="5">
    <location>
        <begin position="488"/>
        <end position="522"/>
    </location>
</feature>
<evidence type="ECO:0000313" key="7">
    <source>
        <dbReference type="Ensembl" id="ENSECAP00000043710.1"/>
    </source>
</evidence>
<sequence>MRKSSSPSLSNCNSVLANKIFGIPLDELQQGGHPDNEVPFIVRHVVDYIEEHGGLEQQGLFQVNGNAETVEWLRQRYDSGEEVDLVKEADVPSAISLLRFFLQELPEPVIPGSLHIHLMQLSQDYNNEDEFGRKLRFLLQQLPPVNYSLLKFLCRFLANVASHHEELWSANSLAAVFGPDVFHIYTDVEDLKEQEIVSRIMAGLLENYYEFFENEEEDFSSNDLSSITEQVNELSEEEEEDEKLEHIEELPEEGAEKSNDIPEVVQLRMTENILEPNSVTASTSAHISPISILPASADILERTIRAAVEQHLFDLQSSIDHDLKNLQQQSLVCNNEAGSVNSDGEGSNNQVDIADDILNASESNRDYSEPVASTNLDNDVMQQDFVFEDEENDQSVGILLEPCSDHGDSEDGYLERKECVSFGSGKLSHLILESSSKICDLNANTESEVPGAQSVGVQGEAACVQIPHLDLKNVSDGDKWEEPFPAFKSWQEDSESGEAQLSPQAGRMNHHPLEEDCPPILSHRSLDFGQSQRFLHDPEMLESSSKALSFARIRRSSFSSKDEKREDRTPYQLVKKLQKKIRQFEEQFERERNSKPSYSDIAANPKVLKWMTELTKLRKQIKDAKHKTSDGEFVPQTRPRSNTLPKSFGSSLDHEDEENEDESRVIQKEKKPSKEATLELILKRLKEKRVERCLPEDIKKMTKDHLVEEKTSLQKSLLYYESQHGRPVTREERHIVKPLYDRYRLVKQMLTRASITPVLGSPSTKRRGQMLQPIIEGETAHFFEEIKEEEEDGVSLSPELTDILRTAVQAQTSLENSESDVEENQEKLALDLRLSSTRAASMPELLEQLWKARAEKKKLRKTLREFEEAFYQQNGRNAQKEDRVPVLEEYREYKKIKAKLRLLEVLISKQDSSKSI</sequence>
<feature type="coiled-coil region" evidence="4">
    <location>
        <begin position="807"/>
        <end position="869"/>
    </location>
</feature>
<dbReference type="GO" id="GO:0005096">
    <property type="term" value="F:GTPase activator activity"/>
    <property type="evidence" value="ECO:0007669"/>
    <property type="project" value="UniProtKB-KW"/>
</dbReference>
<reference evidence="7" key="3">
    <citation type="submission" date="2025-09" db="UniProtKB">
        <authorList>
            <consortium name="Ensembl"/>
        </authorList>
    </citation>
    <scope>IDENTIFICATION</scope>
    <source>
        <strain evidence="7">Thoroughbred</strain>
    </source>
</reference>
<dbReference type="CDD" id="cd04393">
    <property type="entry name" value="RhoGAP_FAM13A1a"/>
    <property type="match status" value="1"/>
</dbReference>
<dbReference type="Bgee" id="ENSECAG00000017901">
    <property type="expression patterns" value="Expressed in oviduct epithelium and 23 other cell types or tissues"/>
</dbReference>
<dbReference type="RefSeq" id="XP_070090336.1">
    <property type="nucleotide sequence ID" value="XM_070234235.1"/>
</dbReference>
<dbReference type="PROSITE" id="PS50238">
    <property type="entry name" value="RHOGAP"/>
    <property type="match status" value="1"/>
</dbReference>
<dbReference type="GeneID" id="100062490"/>
<dbReference type="AlphaFoldDB" id="A0A3Q2I706"/>
<evidence type="ECO:0000256" key="1">
    <source>
        <dbReference type="ARBA" id="ARBA00007549"/>
    </source>
</evidence>
<dbReference type="InterPro" id="IPR039102">
    <property type="entry name" value="FAM13"/>
</dbReference>
<reference evidence="7 8" key="1">
    <citation type="journal article" date="2009" name="Science">
        <title>Genome sequence, comparative analysis, and population genetics of the domestic horse.</title>
        <authorList>
            <consortium name="Broad Institute Genome Sequencing Platform"/>
            <consortium name="Broad Institute Whole Genome Assembly Team"/>
            <person name="Wade C.M."/>
            <person name="Giulotto E."/>
            <person name="Sigurdsson S."/>
            <person name="Zoli M."/>
            <person name="Gnerre S."/>
            <person name="Imsland F."/>
            <person name="Lear T.L."/>
            <person name="Adelson D.L."/>
            <person name="Bailey E."/>
            <person name="Bellone R.R."/>
            <person name="Bloecker H."/>
            <person name="Distl O."/>
            <person name="Edgar R.C."/>
            <person name="Garber M."/>
            <person name="Leeb T."/>
            <person name="Mauceli E."/>
            <person name="MacLeod J.N."/>
            <person name="Penedo M.C.T."/>
            <person name="Raison J.M."/>
            <person name="Sharpe T."/>
            <person name="Vogel J."/>
            <person name="Andersson L."/>
            <person name="Antczak D.F."/>
            <person name="Biagi T."/>
            <person name="Binns M.M."/>
            <person name="Chowdhary B.P."/>
            <person name="Coleman S.J."/>
            <person name="Della Valle G."/>
            <person name="Fryc S."/>
            <person name="Guerin G."/>
            <person name="Hasegawa T."/>
            <person name="Hill E.W."/>
            <person name="Jurka J."/>
            <person name="Kiialainen A."/>
            <person name="Lindgren G."/>
            <person name="Liu J."/>
            <person name="Magnani E."/>
            <person name="Mickelson J.R."/>
            <person name="Murray J."/>
            <person name="Nergadze S.G."/>
            <person name="Onofrio R."/>
            <person name="Pedroni S."/>
            <person name="Piras M.F."/>
            <person name="Raudsepp T."/>
            <person name="Rocchi M."/>
            <person name="Roeed K.H."/>
            <person name="Ryder O.A."/>
            <person name="Searle S."/>
            <person name="Skow L."/>
            <person name="Swinburne J.E."/>
            <person name="Syvaenen A.C."/>
            <person name="Tozaki T."/>
            <person name="Valberg S.J."/>
            <person name="Vaudin M."/>
            <person name="White J.R."/>
            <person name="Zody M.C."/>
            <person name="Lander E.S."/>
            <person name="Lindblad-Toh K."/>
        </authorList>
    </citation>
    <scope>NUCLEOTIDE SEQUENCE [LARGE SCALE GENOMIC DNA]</scope>
    <source>
        <strain evidence="7 8">Thoroughbred</strain>
    </source>
</reference>
<evidence type="ECO:0000259" key="6">
    <source>
        <dbReference type="PROSITE" id="PS50238"/>
    </source>
</evidence>
<dbReference type="SUPFAM" id="SSF48350">
    <property type="entry name" value="GTPase activation domain, GAP"/>
    <property type="match status" value="1"/>
</dbReference>
<reference evidence="7" key="2">
    <citation type="submission" date="2025-08" db="UniProtKB">
        <authorList>
            <consortium name="Ensembl"/>
        </authorList>
    </citation>
    <scope>IDENTIFICATION</scope>
    <source>
        <strain evidence="7">Thoroughbred</strain>
    </source>
</reference>
<organism evidence="7 8">
    <name type="scientific">Equus caballus</name>
    <name type="common">Horse</name>
    <dbReference type="NCBI Taxonomy" id="9796"/>
    <lineage>
        <taxon>Eukaryota</taxon>
        <taxon>Metazoa</taxon>
        <taxon>Chordata</taxon>
        <taxon>Craniata</taxon>
        <taxon>Vertebrata</taxon>
        <taxon>Euteleostomi</taxon>
        <taxon>Mammalia</taxon>
        <taxon>Eutheria</taxon>
        <taxon>Laurasiatheria</taxon>
        <taxon>Perissodactyla</taxon>
        <taxon>Equidae</taxon>
        <taxon>Equus</taxon>
    </lineage>
</organism>
<dbReference type="Pfam" id="PF00620">
    <property type="entry name" value="RhoGAP"/>
    <property type="match status" value="1"/>
</dbReference>
<dbReference type="Proteomes" id="UP000002281">
    <property type="component" value="Chromosome 14"/>
</dbReference>
<dbReference type="RefSeq" id="XP_023473409.1">
    <property type="nucleotide sequence ID" value="XM_023617641.2"/>
</dbReference>
<protein>
    <recommendedName>
        <fullName evidence="3">Protein FAM13B</fullName>
    </recommendedName>
</protein>
<evidence type="ECO:0000256" key="2">
    <source>
        <dbReference type="ARBA" id="ARBA00022468"/>
    </source>
</evidence>
<feature type="compositionally biased region" description="Basic and acidic residues" evidence="5">
    <location>
        <begin position="662"/>
        <end position="671"/>
    </location>
</feature>
<dbReference type="Pfam" id="PF26116">
    <property type="entry name" value="FAM13A"/>
    <property type="match status" value="1"/>
</dbReference>
<dbReference type="PANTHER" id="PTHR15904:SF16">
    <property type="entry name" value="PROTEIN FAM13B"/>
    <property type="match status" value="1"/>
</dbReference>
<feature type="domain" description="Rho-GAP" evidence="6">
    <location>
        <begin position="23"/>
        <end position="212"/>
    </location>
</feature>
<gene>
    <name evidence="7 9" type="primary">FAM13B</name>
</gene>
<dbReference type="GeneTree" id="ENSGT00950000183033"/>
<keyword evidence="2" id="KW-0343">GTPase activation</keyword>
<dbReference type="GO" id="GO:0007165">
    <property type="term" value="P:signal transduction"/>
    <property type="evidence" value="ECO:0007669"/>
    <property type="project" value="InterPro"/>
</dbReference>
<feature type="compositionally biased region" description="Polar residues" evidence="5">
    <location>
        <begin position="638"/>
        <end position="650"/>
    </location>
</feature>
<proteinExistence type="inferred from homology"/>
<dbReference type="InterPro" id="IPR008936">
    <property type="entry name" value="Rho_GTPase_activation_prot"/>
</dbReference>
<dbReference type="PANTHER" id="PTHR15904">
    <property type="entry name" value="FAM13"/>
    <property type="match status" value="1"/>
</dbReference>
<dbReference type="VGNC" id="VGNC:17806">
    <property type="gene designation" value="FAM13B"/>
</dbReference>
<dbReference type="InterPro" id="IPR000198">
    <property type="entry name" value="RhoGAP_dom"/>
</dbReference>
<dbReference type="InterPro" id="IPR059029">
    <property type="entry name" value="FAM13A_dom"/>
</dbReference>
<keyword evidence="4" id="KW-0175">Coiled coil</keyword>
<evidence type="ECO:0000256" key="5">
    <source>
        <dbReference type="SAM" id="MobiDB-lite"/>
    </source>
</evidence>